<dbReference type="KEGG" id="bcop:JD108_06345"/>
<keyword evidence="10" id="KW-1185">Reference proteome</keyword>
<dbReference type="Proteomes" id="UP000595847">
    <property type="component" value="Chromosome"/>
</dbReference>
<dbReference type="Gene3D" id="3.40.710.10">
    <property type="entry name" value="DD-peptidase/beta-lactamase superfamily"/>
    <property type="match status" value="1"/>
</dbReference>
<dbReference type="SUPFAM" id="SSF54427">
    <property type="entry name" value="NTF2-like"/>
    <property type="match status" value="1"/>
</dbReference>
<dbReference type="Pfam" id="PF05223">
    <property type="entry name" value="MecA_N"/>
    <property type="match status" value="1"/>
</dbReference>
<feature type="domain" description="Penicillin-binding protein transpeptidase" evidence="4">
    <location>
        <begin position="366"/>
        <end position="677"/>
    </location>
</feature>
<dbReference type="GO" id="GO:0071555">
    <property type="term" value="P:cell wall organization"/>
    <property type="evidence" value="ECO:0007669"/>
    <property type="project" value="TreeGrafter"/>
</dbReference>
<evidence type="ECO:0000313" key="8">
    <source>
        <dbReference type="EMBL" id="QUO42550.1"/>
    </source>
</evidence>
<comment type="subcellular location">
    <subcellularLocation>
        <location evidence="1">Membrane</location>
    </subcellularLocation>
</comment>
<dbReference type="PANTHER" id="PTHR30627">
    <property type="entry name" value="PEPTIDOGLYCAN D,D-TRANSPEPTIDASE"/>
    <property type="match status" value="1"/>
</dbReference>
<comment type="similarity">
    <text evidence="2">Belongs to the transpeptidase family.</text>
</comment>
<accession>A0A7T5JPQ2</accession>
<dbReference type="InterPro" id="IPR036138">
    <property type="entry name" value="PBP_dimer_sf"/>
</dbReference>
<gene>
    <name evidence="7" type="ORF">JD108_06345</name>
    <name evidence="8" type="ORF">KDJ56_06025</name>
</gene>
<evidence type="ECO:0000313" key="7">
    <source>
        <dbReference type="EMBL" id="QQE75524.1"/>
    </source>
</evidence>
<dbReference type="Pfam" id="PF00905">
    <property type="entry name" value="Transpeptidase"/>
    <property type="match status" value="1"/>
</dbReference>
<organism evidence="7 9">
    <name type="scientific">Brevibacillus composti</name>
    <dbReference type="NCBI Taxonomy" id="2796470"/>
    <lineage>
        <taxon>Bacteria</taxon>
        <taxon>Bacillati</taxon>
        <taxon>Bacillota</taxon>
        <taxon>Bacilli</taxon>
        <taxon>Bacillales</taxon>
        <taxon>Paenibacillaceae</taxon>
        <taxon>Brevibacillus</taxon>
    </lineage>
</organism>
<dbReference type="GO" id="GO:0008658">
    <property type="term" value="F:penicillin binding"/>
    <property type="evidence" value="ECO:0007669"/>
    <property type="project" value="InterPro"/>
</dbReference>
<evidence type="ECO:0000256" key="3">
    <source>
        <dbReference type="ARBA" id="ARBA00023136"/>
    </source>
</evidence>
<proteinExistence type="inferred from homology"/>
<dbReference type="GO" id="GO:0046677">
    <property type="term" value="P:response to antibiotic"/>
    <property type="evidence" value="ECO:0007669"/>
    <property type="project" value="InterPro"/>
</dbReference>
<evidence type="ECO:0000313" key="10">
    <source>
        <dbReference type="Proteomes" id="UP000677234"/>
    </source>
</evidence>
<dbReference type="Pfam" id="PF03717">
    <property type="entry name" value="PBP_dimer"/>
    <property type="match status" value="1"/>
</dbReference>
<dbReference type="Gene3D" id="3.10.450.100">
    <property type="entry name" value="NTF2-like, domain 1"/>
    <property type="match status" value="1"/>
</dbReference>
<dbReference type="GO" id="GO:0005886">
    <property type="term" value="C:plasma membrane"/>
    <property type="evidence" value="ECO:0007669"/>
    <property type="project" value="TreeGrafter"/>
</dbReference>
<reference evidence="8" key="2">
    <citation type="submission" date="2021-04" db="EMBL/GenBank/DDBJ databases">
        <title>Brevibacillus composti FJAT-54423, complete genome.</title>
        <authorList>
            <person name="Tang R."/>
        </authorList>
    </citation>
    <scope>NUCLEOTIDE SEQUENCE</scope>
    <source>
        <strain evidence="8">FJAT-54424</strain>
    </source>
</reference>
<evidence type="ECO:0000259" key="4">
    <source>
        <dbReference type="Pfam" id="PF00905"/>
    </source>
</evidence>
<evidence type="ECO:0000256" key="2">
    <source>
        <dbReference type="ARBA" id="ARBA00007171"/>
    </source>
</evidence>
<dbReference type="EMBL" id="CP066308">
    <property type="protein sequence ID" value="QQE75524.1"/>
    <property type="molecule type" value="Genomic_DNA"/>
</dbReference>
<dbReference type="Gene3D" id="3.30.1390.30">
    <property type="entry name" value="Penicillin-binding protein 2a, domain 3"/>
    <property type="match status" value="1"/>
</dbReference>
<keyword evidence="3" id="KW-0472">Membrane</keyword>
<dbReference type="Gene3D" id="3.90.1310.10">
    <property type="entry name" value="Penicillin-binding protein 2a (Domain 2)"/>
    <property type="match status" value="1"/>
</dbReference>
<dbReference type="PANTHER" id="PTHR30627:SF25">
    <property type="entry name" value="PENICILLIN-BINDING PROTEIN 3"/>
    <property type="match status" value="1"/>
</dbReference>
<dbReference type="SUPFAM" id="SSF56519">
    <property type="entry name" value="Penicillin binding protein dimerisation domain"/>
    <property type="match status" value="1"/>
</dbReference>
<dbReference type="EMBL" id="CP073708">
    <property type="protein sequence ID" value="QUO42550.1"/>
    <property type="molecule type" value="Genomic_DNA"/>
</dbReference>
<dbReference type="InterPro" id="IPR001460">
    <property type="entry name" value="PCN-bd_Tpept"/>
</dbReference>
<dbReference type="RefSeq" id="WP_198829049.1">
    <property type="nucleotide sequence ID" value="NZ_CP066308.1"/>
</dbReference>
<dbReference type="InterPro" id="IPR007887">
    <property type="entry name" value="MecA_N"/>
</dbReference>
<reference evidence="7 9" key="1">
    <citation type="submission" date="2020-12" db="EMBL/GenBank/DDBJ databases">
        <title>strain FJAT-54423T represents a novel species of the genus Brevibacillus.</title>
        <authorList>
            <person name="Tang R."/>
        </authorList>
    </citation>
    <scope>NUCLEOTIDE SEQUENCE [LARGE SCALE GENOMIC DNA]</scope>
    <source>
        <strain evidence="7 9">FJAT-54423</strain>
    </source>
</reference>
<protein>
    <submittedName>
        <fullName evidence="7">Penicillin-binding transpeptidase domain-containing protein</fullName>
    </submittedName>
</protein>
<dbReference type="InterPro" id="IPR032710">
    <property type="entry name" value="NTF2-like_dom_sf"/>
</dbReference>
<dbReference type="AlphaFoldDB" id="A0A7T5JPQ2"/>
<evidence type="ECO:0000259" key="5">
    <source>
        <dbReference type="Pfam" id="PF03717"/>
    </source>
</evidence>
<dbReference type="SUPFAM" id="SSF56601">
    <property type="entry name" value="beta-lactamase/transpeptidase-like"/>
    <property type="match status" value="1"/>
</dbReference>
<feature type="domain" description="Penicillin-binding protein dimerisation" evidence="5">
    <location>
        <begin position="165"/>
        <end position="332"/>
    </location>
</feature>
<dbReference type="InterPro" id="IPR012338">
    <property type="entry name" value="Beta-lactam/transpept-like"/>
</dbReference>
<evidence type="ECO:0000313" key="9">
    <source>
        <dbReference type="Proteomes" id="UP000595847"/>
    </source>
</evidence>
<dbReference type="GO" id="GO:0071972">
    <property type="term" value="F:peptidoglycan L,D-transpeptidase activity"/>
    <property type="evidence" value="ECO:0007669"/>
    <property type="project" value="TreeGrafter"/>
</dbReference>
<name>A0A7T5JPQ2_9BACL</name>
<evidence type="ECO:0000256" key="1">
    <source>
        <dbReference type="ARBA" id="ARBA00004370"/>
    </source>
</evidence>
<dbReference type="InterPro" id="IPR005311">
    <property type="entry name" value="PBP_dimer"/>
</dbReference>
<dbReference type="InterPro" id="IPR050515">
    <property type="entry name" value="Beta-lactam/transpept"/>
</dbReference>
<dbReference type="Proteomes" id="UP000677234">
    <property type="component" value="Chromosome"/>
</dbReference>
<feature type="domain" description="NTF2-like N-terminal transpeptidase" evidence="6">
    <location>
        <begin position="38"/>
        <end position="159"/>
    </location>
</feature>
<sequence length="689" mass="77635">MNKIRVFYWVLLFLLLSGSGAVLGMYWLNGPLSEEEQAKAVFSEYVRKWEEKQFGEMYEQLSLENKTTLTKEHFIKRYQTIYEGIEAKELKVEAIFPENIKQEADGVISFHYRISMNTFVREITYTGRATLLKEKQGNRKDWFIVWDPSFLFQGMQEGDKVLASTIPPERGEIIDRAGRVLATSGKVIDVGINPDEWAQLTQQEKNQVSLLLQVPLPQLTTLIQSQSARPATNIRITTVQEDDRRLEQLKHIQGIVLRPKKVRYYPYGEATAHLIGYLGVIQKEELEKRKLQGYRSSDMIGRTGLEQLYEEKLRGVPGGRISITDAEGKVKKVLAEKNAEDGEDLILAIDAELQRVIYEEYKQDAGTAAAIQPRTGEILALVSAPAYDPNDFVTGMSAAEWQRINEHPQKPLLNRFTRGYAPGSTLKPITAAIGLKQGVISPLDEMNVRGLHWQKDGSWGNYYVTRVSDHQAPVNLQKALVYSDNIYFAQAALAIGEDLFVQEAEEFGFGEALPIPYPLEPSRLFTDGMTNEIQLADSGYGQGEVTMTPLHLSLAYSAFVNEGSMIYPRLFRDESTPAYWKEDVMPSEVASRLRQDLLRVVEDPLGTGRGARTNGMRIAGKTGTAELKQKKGELGKENGWFVAFDADHADFLIAMIVEDVRGRGGSHILDARIKKIFSYVLNQAGKKHE</sequence>
<evidence type="ECO:0000259" key="6">
    <source>
        <dbReference type="Pfam" id="PF05223"/>
    </source>
</evidence>